<reference evidence="1 2" key="1">
    <citation type="submission" date="2024-08" db="EMBL/GenBank/DDBJ databases">
        <authorList>
            <person name="Lu H."/>
        </authorList>
    </citation>
    <scope>NUCLEOTIDE SEQUENCE [LARGE SCALE GENOMIC DNA]</scope>
    <source>
        <strain evidence="1 2">LKC17W</strain>
    </source>
</reference>
<evidence type="ECO:0008006" key="3">
    <source>
        <dbReference type="Google" id="ProtNLM"/>
    </source>
</evidence>
<comment type="caution">
    <text evidence="1">The sequence shown here is derived from an EMBL/GenBank/DDBJ whole genome shotgun (WGS) entry which is preliminary data.</text>
</comment>
<dbReference type="RefSeq" id="WP_394397700.1">
    <property type="nucleotide sequence ID" value="NZ_JBIGHW010000005.1"/>
</dbReference>
<accession>A0ABW7FJ65</accession>
<proteinExistence type="predicted"/>
<organism evidence="1 2">
    <name type="scientific">Pelomonas margarita</name>
    <dbReference type="NCBI Taxonomy" id="3299031"/>
    <lineage>
        <taxon>Bacteria</taxon>
        <taxon>Pseudomonadati</taxon>
        <taxon>Pseudomonadota</taxon>
        <taxon>Betaproteobacteria</taxon>
        <taxon>Burkholderiales</taxon>
        <taxon>Sphaerotilaceae</taxon>
        <taxon>Roseateles</taxon>
    </lineage>
</organism>
<evidence type="ECO:0000313" key="2">
    <source>
        <dbReference type="Proteomes" id="UP001606301"/>
    </source>
</evidence>
<sequence>MAWHRRELLARPLALADAAYPEAAGLRRLKAEVDPQGRFSNEMWRRYLLA</sequence>
<name>A0ABW7FJ65_9BURK</name>
<protein>
    <recommendedName>
        <fullName evidence="3">D-arabinono-1,4-lactone oxidase C-terminal domain-containing protein</fullName>
    </recommendedName>
</protein>
<dbReference type="Gene3D" id="1.10.45.10">
    <property type="entry name" value="Vanillyl-alcohol Oxidase, Chain A, domain 4"/>
    <property type="match status" value="1"/>
</dbReference>
<keyword evidence="2" id="KW-1185">Reference proteome</keyword>
<gene>
    <name evidence="1" type="ORF">ACG0Z3_11905</name>
</gene>
<dbReference type="InterPro" id="IPR016171">
    <property type="entry name" value="Vanillyl_alc_oxidase_C-sub2"/>
</dbReference>
<dbReference type="Proteomes" id="UP001606301">
    <property type="component" value="Unassembled WGS sequence"/>
</dbReference>
<dbReference type="EMBL" id="JBIGHW010000005">
    <property type="protein sequence ID" value="MFG6441383.1"/>
    <property type="molecule type" value="Genomic_DNA"/>
</dbReference>
<evidence type="ECO:0000313" key="1">
    <source>
        <dbReference type="EMBL" id="MFG6441383.1"/>
    </source>
</evidence>